<keyword evidence="2" id="KW-1185">Reference proteome</keyword>
<dbReference type="Proteomes" id="UP000009231">
    <property type="component" value="Chromosome"/>
</dbReference>
<dbReference type="HOGENOM" id="CLU_2985728_0_0_2"/>
<sequence>MIIDGEIKSSGNVLSVEELKKLLKREYVNKIYLKFFYDIIVAFKIQEPLKIEKIAKT</sequence>
<evidence type="ECO:0000313" key="1">
    <source>
        <dbReference type="EMBL" id="AEG18237.1"/>
    </source>
</evidence>
<dbReference type="EMBL" id="CP002772">
    <property type="protein sequence ID" value="AEG18237.1"/>
    <property type="molecule type" value="Genomic_DNA"/>
</dbReference>
<dbReference type="KEGG" id="mew:MSWAN_1220"/>
<reference evidence="1 2" key="1">
    <citation type="journal article" date="2014" name="Int. J. Syst. Evol. Microbiol.">
        <title>Methanobacterium paludis sp. nov. and a novel strain of Methanobacterium lacus isolated from northern peatlands.</title>
        <authorList>
            <person name="Cadillo-Quiroz H."/>
            <person name="Brauer S.L."/>
            <person name="Goodson N."/>
            <person name="Yavitt J.B."/>
            <person name="Zinder S.H."/>
        </authorList>
    </citation>
    <scope>NUCLEOTIDE SEQUENCE [LARGE SCALE GENOMIC DNA]</scope>
    <source>
        <strain evidence="2">DSM 25820 / JCM 18151 / SWAN1</strain>
    </source>
</reference>
<dbReference type="STRING" id="868131.MSWAN_1220"/>
<accession>F6D5Q5</accession>
<protein>
    <submittedName>
        <fullName evidence="1">Uncharacterized protein</fullName>
    </submittedName>
</protein>
<proteinExistence type="predicted"/>
<organism evidence="1 2">
    <name type="scientific">Methanobacterium paludis (strain DSM 25820 / JCM 18151 / SWAN1)</name>
    <dbReference type="NCBI Taxonomy" id="868131"/>
    <lineage>
        <taxon>Archaea</taxon>
        <taxon>Methanobacteriati</taxon>
        <taxon>Methanobacteriota</taxon>
        <taxon>Methanomada group</taxon>
        <taxon>Methanobacteria</taxon>
        <taxon>Methanobacteriales</taxon>
        <taxon>Methanobacteriaceae</taxon>
        <taxon>Methanobacterium</taxon>
    </lineage>
</organism>
<evidence type="ECO:0000313" key="2">
    <source>
        <dbReference type="Proteomes" id="UP000009231"/>
    </source>
</evidence>
<dbReference type="AlphaFoldDB" id="F6D5Q5"/>
<gene>
    <name evidence="1" type="ordered locus">MSWAN_1220</name>
</gene>
<name>F6D5Q5_METPW</name>